<keyword evidence="2" id="KW-1185">Reference proteome</keyword>
<evidence type="ECO:0000313" key="1">
    <source>
        <dbReference type="EMBL" id="MCD7456995.1"/>
    </source>
</evidence>
<accession>A0ABS8SDN0</accession>
<sequence length="159" mass="18164">MVRVYSLPIWEQAHLAPRCSLMNQNLIMLQHLLPVKSVVCLSVSGKYPEYLPAIYPVCCNSDSLNFSYAANINTEQFKSVISRCHKLQVLWVLTLCVMKDLRQLLQHGEIANHRSRLVVEVFSGDDEEGNETSEYVNTLYMYRSLDGPRADVPSFVQIL</sequence>
<evidence type="ECO:0000313" key="2">
    <source>
        <dbReference type="Proteomes" id="UP000823775"/>
    </source>
</evidence>
<proteinExistence type="predicted"/>
<comment type="caution">
    <text evidence="1">The sequence shown here is derived from an EMBL/GenBank/DDBJ whole genome shotgun (WGS) entry which is preliminary data.</text>
</comment>
<dbReference type="Proteomes" id="UP000823775">
    <property type="component" value="Unassembled WGS sequence"/>
</dbReference>
<reference evidence="1 2" key="1">
    <citation type="journal article" date="2021" name="BMC Genomics">
        <title>Datura genome reveals duplications of psychoactive alkaloid biosynthetic genes and high mutation rate following tissue culture.</title>
        <authorList>
            <person name="Rajewski A."/>
            <person name="Carter-House D."/>
            <person name="Stajich J."/>
            <person name="Litt A."/>
        </authorList>
    </citation>
    <scope>NUCLEOTIDE SEQUENCE [LARGE SCALE GENOMIC DNA]</scope>
    <source>
        <strain evidence="1">AR-01</strain>
    </source>
</reference>
<protein>
    <submittedName>
        <fullName evidence="1">Transport inhibitor response 1-like</fullName>
    </submittedName>
</protein>
<name>A0ABS8SDN0_DATST</name>
<dbReference type="EMBL" id="JACEIK010000434">
    <property type="protein sequence ID" value="MCD7456995.1"/>
    <property type="molecule type" value="Genomic_DNA"/>
</dbReference>
<gene>
    <name evidence="1" type="primary">AFB5_3</name>
    <name evidence="1" type="ORF">HAX54_033810</name>
</gene>
<dbReference type="Gene3D" id="3.80.10.10">
    <property type="entry name" value="Ribonuclease Inhibitor"/>
    <property type="match status" value="1"/>
</dbReference>
<dbReference type="InterPro" id="IPR032675">
    <property type="entry name" value="LRR_dom_sf"/>
</dbReference>
<organism evidence="1 2">
    <name type="scientific">Datura stramonium</name>
    <name type="common">Jimsonweed</name>
    <name type="synonym">Common thornapple</name>
    <dbReference type="NCBI Taxonomy" id="4076"/>
    <lineage>
        <taxon>Eukaryota</taxon>
        <taxon>Viridiplantae</taxon>
        <taxon>Streptophyta</taxon>
        <taxon>Embryophyta</taxon>
        <taxon>Tracheophyta</taxon>
        <taxon>Spermatophyta</taxon>
        <taxon>Magnoliopsida</taxon>
        <taxon>eudicotyledons</taxon>
        <taxon>Gunneridae</taxon>
        <taxon>Pentapetalae</taxon>
        <taxon>asterids</taxon>
        <taxon>lamiids</taxon>
        <taxon>Solanales</taxon>
        <taxon>Solanaceae</taxon>
        <taxon>Solanoideae</taxon>
        <taxon>Datureae</taxon>
        <taxon>Datura</taxon>
    </lineage>
</organism>